<evidence type="ECO:0000259" key="2">
    <source>
        <dbReference type="Pfam" id="PF03235"/>
    </source>
</evidence>
<accession>A0A2T0TJG4</accession>
<dbReference type="EMBL" id="PVTF01000001">
    <property type="protein sequence ID" value="PRY45765.1"/>
    <property type="molecule type" value="Genomic_DNA"/>
</dbReference>
<feature type="domain" description="GmrSD restriction endonucleases N-terminal" evidence="2">
    <location>
        <begin position="50"/>
        <end position="240"/>
    </location>
</feature>
<feature type="compositionally biased region" description="Acidic residues" evidence="1">
    <location>
        <begin position="570"/>
        <end position="583"/>
    </location>
</feature>
<dbReference type="Pfam" id="PF03235">
    <property type="entry name" value="GmrSD_N"/>
    <property type="match status" value="1"/>
</dbReference>
<dbReference type="OrthoDB" id="9787127at2"/>
<gene>
    <name evidence="3" type="ORF">CLV43_10125</name>
</gene>
<dbReference type="RefSeq" id="WP_106184896.1">
    <property type="nucleotide sequence ID" value="NZ_PVTF01000001.1"/>
</dbReference>
<feature type="region of interest" description="Disordered" evidence="1">
    <location>
        <begin position="556"/>
        <end position="591"/>
    </location>
</feature>
<dbReference type="Proteomes" id="UP000239494">
    <property type="component" value="Unassembled WGS sequence"/>
</dbReference>
<reference evidence="3 4" key="1">
    <citation type="submission" date="2018-03" db="EMBL/GenBank/DDBJ databases">
        <title>Genomic Encyclopedia of Archaeal and Bacterial Type Strains, Phase II (KMG-II): from individual species to whole genera.</title>
        <authorList>
            <person name="Goeker M."/>
        </authorList>
    </citation>
    <scope>NUCLEOTIDE SEQUENCE [LARGE SCALE GENOMIC DNA]</scope>
    <source>
        <strain evidence="3 4">DSM 44720</strain>
    </source>
</reference>
<dbReference type="AlphaFoldDB" id="A0A2T0TJG4"/>
<proteinExistence type="predicted"/>
<dbReference type="InterPro" id="IPR004919">
    <property type="entry name" value="GmrSD_N"/>
</dbReference>
<organism evidence="3 4">
    <name type="scientific">Umezawaea tangerina</name>
    <dbReference type="NCBI Taxonomy" id="84725"/>
    <lineage>
        <taxon>Bacteria</taxon>
        <taxon>Bacillati</taxon>
        <taxon>Actinomycetota</taxon>
        <taxon>Actinomycetes</taxon>
        <taxon>Pseudonocardiales</taxon>
        <taxon>Pseudonocardiaceae</taxon>
        <taxon>Umezawaea</taxon>
    </lineage>
</organism>
<protein>
    <recommendedName>
        <fullName evidence="2">GmrSD restriction endonucleases N-terminal domain-containing protein</fullName>
    </recommendedName>
</protein>
<sequence length="591" mass="66189">MRVSLADPHGHTFGSSGVIHLATEKPAFRDPKPTVERVTLLARRVLEGDILLPKFQREFVWSRKQIRDLLDSVASNYPIGSVLLWQSRTELASERTIAGLQIAARKDDYPVNYLLDGQQRLSTICGALYWKPNDDPDSMWNIVYDLKTGDFVHKTTLDDPPLNEIPFRLLSNPSTFFKRMSVIDDGELKERADTLFNRIQDYMIAAVTLGDMSIDQVAPVFERINSTGTPLTVVDLMRAATWKMDFDLKESIDEVLAVLEGKKFGKIDRKTVLRTIAAAAGYGFSTENIDRLREKNSAELKQCVSDAEKAARKAVDFLVTQIGIPGAQALPYMNQFAVLVEIFRSTKTLSSDQHESIKRWFWQTTFSGYFGGWNTGQMGADKVAIQDFAEGRSEHVNVTAPMPSRDVWRLKQFRANNAISKMEAIMLSYAAPLDLRTGQKIDVGKALAWGNDKEFHHFFPRAYLTKRKNLSAGRANVMANIVMITSESNIWISDRPPSDYLKDLCEAEGELEIIRRLETCLVPRSAFNAAMADDYEGFLIARSALLHECALKLAHGKPSASGEATRTELDAPDGSDPVIDDPEPVDRDSAD</sequence>
<keyword evidence="4" id="KW-1185">Reference proteome</keyword>
<evidence type="ECO:0000256" key="1">
    <source>
        <dbReference type="SAM" id="MobiDB-lite"/>
    </source>
</evidence>
<comment type="caution">
    <text evidence="3">The sequence shown here is derived from an EMBL/GenBank/DDBJ whole genome shotgun (WGS) entry which is preliminary data.</text>
</comment>
<evidence type="ECO:0000313" key="3">
    <source>
        <dbReference type="EMBL" id="PRY45765.1"/>
    </source>
</evidence>
<dbReference type="PANTHER" id="PTHR37292:SF2">
    <property type="entry name" value="DUF262 DOMAIN-CONTAINING PROTEIN"/>
    <property type="match status" value="1"/>
</dbReference>
<name>A0A2T0TJG4_9PSEU</name>
<dbReference type="PANTHER" id="PTHR37292">
    <property type="entry name" value="VNG6097C"/>
    <property type="match status" value="1"/>
</dbReference>
<evidence type="ECO:0000313" key="4">
    <source>
        <dbReference type="Proteomes" id="UP000239494"/>
    </source>
</evidence>